<evidence type="ECO:0000256" key="7">
    <source>
        <dbReference type="ARBA" id="ARBA00023145"/>
    </source>
</evidence>
<keyword evidence="3" id="KW-0479">Metal-binding</keyword>
<dbReference type="InterPro" id="IPR000209">
    <property type="entry name" value="Peptidase_S8/S53_dom"/>
</dbReference>
<dbReference type="GO" id="GO:0046872">
    <property type="term" value="F:metal ion binding"/>
    <property type="evidence" value="ECO:0007669"/>
    <property type="project" value="UniProtKB-KW"/>
</dbReference>
<dbReference type="SUPFAM" id="SSF52743">
    <property type="entry name" value="Subtilisin-like"/>
    <property type="match status" value="1"/>
</dbReference>
<accession>A0AA35UWT4</accession>
<evidence type="ECO:0000256" key="1">
    <source>
        <dbReference type="ARBA" id="ARBA00001913"/>
    </source>
</evidence>
<comment type="caution">
    <text evidence="10">The sequence shown here is derived from an EMBL/GenBank/DDBJ whole genome shotgun (WGS) entry which is preliminary data.</text>
</comment>
<dbReference type="GO" id="GO:0004252">
    <property type="term" value="F:serine-type endopeptidase activity"/>
    <property type="evidence" value="ECO:0007669"/>
    <property type="project" value="UniProtKB-UniRule"/>
</dbReference>
<protein>
    <submittedName>
        <fullName evidence="10">S53 family peptidase</fullName>
    </submittedName>
</protein>
<dbReference type="AlphaFoldDB" id="A0AA35UWT4"/>
<proteinExistence type="predicted"/>
<dbReference type="EMBL" id="CATKSH010000010">
    <property type="protein sequence ID" value="CAI9121106.1"/>
    <property type="molecule type" value="Genomic_DNA"/>
</dbReference>
<dbReference type="SMART" id="SM00944">
    <property type="entry name" value="Pro-kuma_activ"/>
    <property type="match status" value="1"/>
</dbReference>
<dbReference type="GO" id="GO:0008240">
    <property type="term" value="F:tripeptidyl-peptidase activity"/>
    <property type="evidence" value="ECO:0007669"/>
    <property type="project" value="TreeGrafter"/>
</dbReference>
<keyword evidence="6" id="KW-0106">Calcium</keyword>
<evidence type="ECO:0000259" key="9">
    <source>
        <dbReference type="PROSITE" id="PS51695"/>
    </source>
</evidence>
<evidence type="ECO:0000256" key="8">
    <source>
        <dbReference type="PROSITE-ProRule" id="PRU01032"/>
    </source>
</evidence>
<feature type="domain" description="Peptidase S53" evidence="9">
    <location>
        <begin position="196"/>
        <end position="625"/>
    </location>
</feature>
<dbReference type="InterPro" id="IPR050819">
    <property type="entry name" value="Tripeptidyl-peptidase_I"/>
</dbReference>
<organism evidence="10 11">
    <name type="scientific">Brytella acorum</name>
    <dbReference type="NCBI Taxonomy" id="2959299"/>
    <lineage>
        <taxon>Bacteria</taxon>
        <taxon>Pseudomonadati</taxon>
        <taxon>Pseudomonadota</taxon>
        <taxon>Alphaproteobacteria</taxon>
        <taxon>Acetobacterales</taxon>
        <taxon>Acetobacteraceae</taxon>
        <taxon>Brytella</taxon>
    </lineage>
</organism>
<keyword evidence="11" id="KW-1185">Reference proteome</keyword>
<evidence type="ECO:0000256" key="5">
    <source>
        <dbReference type="ARBA" id="ARBA00022825"/>
    </source>
</evidence>
<dbReference type="Proteomes" id="UP001176960">
    <property type="component" value="Unassembled WGS sequence"/>
</dbReference>
<feature type="active site" description="Charge relay system" evidence="8">
    <location>
        <position position="274"/>
    </location>
</feature>
<dbReference type="GO" id="GO:0006508">
    <property type="term" value="P:proteolysis"/>
    <property type="evidence" value="ECO:0007669"/>
    <property type="project" value="UniProtKB-KW"/>
</dbReference>
<dbReference type="CDD" id="cd04056">
    <property type="entry name" value="Peptidases_S53"/>
    <property type="match status" value="1"/>
</dbReference>
<sequence>MGCLLACGALPGGSASAQPLTFVSPLASEESVSFTVVLPLRDRAGLEAMVARQHDPATSLYHHWLTPQEVETQYGPSATTIAAVTTALQKSGLSVTVHGHTLSVSGTASRVGHAFNTSLAYGRSQGGALRSYAMTAPVLPSALTSVKAVVLGLDKNIHEAHVDSQKIALSQSAILDPANRYSKDGTYWYNDLKQAYQFPSYQTMIQKNGKQVRLDGTGVTVGILMSADINDSDLSAVFNHEHFMANSGQASNPSLYKRVAVDGGATTNTNQFDEASLDTQQALTGAPGSHVILYQIPSLANSEMLAGFGKIIADNEADVVSASFGECELYFTAGYNFGSDYTSYFDIAHEMFLQGNAQGITFLASSGDNAGLECPDTNYVLQGNNGSYVKGIEWPASDPNVTAVGGTNLLTQNTSGSLDSTYVGENAYSDPLPAKDPFGIGKTLVNARWGAGGGLSVYFAKPAYQTDGGINTGSTGYRAVPDIGMQVGGCPYGAITPCNGGNSVLNGNGNTDRSAVVVSTNGIFSGFIGTSVAAPELAGAVALLIEKSGRQGNLNPYLYALGTAQASTGSNNTDRSTTVFHRTIPGYNGVVTNNQPVNTRGKYFNYTTGLGTPVVYRLVGMPDAEKAGVPQSASNP</sequence>
<dbReference type="PANTHER" id="PTHR14218">
    <property type="entry name" value="PROTEASE S8 TRIPEPTIDYL PEPTIDASE I CLN2"/>
    <property type="match status" value="1"/>
</dbReference>
<dbReference type="CDD" id="cd11377">
    <property type="entry name" value="Pro-peptidase_S53"/>
    <property type="match status" value="1"/>
</dbReference>
<keyword evidence="4 8" id="KW-0378">Hydrolase</keyword>
<evidence type="ECO:0000313" key="10">
    <source>
        <dbReference type="EMBL" id="CAI9121106.1"/>
    </source>
</evidence>
<name>A0AA35UWT4_9PROT</name>
<reference evidence="10" key="1">
    <citation type="submission" date="2023-03" db="EMBL/GenBank/DDBJ databases">
        <authorList>
            <person name="Cleenwerck I."/>
        </authorList>
    </citation>
    <scope>NUCLEOTIDE SEQUENCE</scope>
    <source>
        <strain evidence="10">LMG 32879</strain>
    </source>
</reference>
<dbReference type="PROSITE" id="PS51695">
    <property type="entry name" value="SEDOLISIN"/>
    <property type="match status" value="1"/>
</dbReference>
<gene>
    <name evidence="10" type="ORF">LMG32879_001952</name>
</gene>
<dbReference type="InterPro" id="IPR030400">
    <property type="entry name" value="Sedolisin_dom"/>
</dbReference>
<dbReference type="Pfam" id="PF09286">
    <property type="entry name" value="Pro-kuma_activ"/>
    <property type="match status" value="1"/>
</dbReference>
<evidence type="ECO:0000256" key="4">
    <source>
        <dbReference type="ARBA" id="ARBA00022801"/>
    </source>
</evidence>
<comment type="caution">
    <text evidence="8">Lacks conserved residue(s) required for the propagation of feature annotation.</text>
</comment>
<dbReference type="SUPFAM" id="SSF54897">
    <property type="entry name" value="Protease propeptides/inhibitors"/>
    <property type="match status" value="1"/>
</dbReference>
<comment type="cofactor">
    <cofactor evidence="1">
        <name>Ca(2+)</name>
        <dbReference type="ChEBI" id="CHEBI:29108"/>
    </cofactor>
</comment>
<dbReference type="InterPro" id="IPR015366">
    <property type="entry name" value="S53_propep"/>
</dbReference>
<evidence type="ECO:0000256" key="6">
    <source>
        <dbReference type="ARBA" id="ARBA00022837"/>
    </source>
</evidence>
<evidence type="ECO:0000313" key="11">
    <source>
        <dbReference type="Proteomes" id="UP001176960"/>
    </source>
</evidence>
<keyword evidence="5 8" id="KW-0720">Serine protease</keyword>
<dbReference type="Pfam" id="PF00082">
    <property type="entry name" value="Peptidase_S8"/>
    <property type="match status" value="1"/>
</dbReference>
<feature type="active site" description="Charge relay system" evidence="8">
    <location>
        <position position="531"/>
    </location>
</feature>
<dbReference type="PANTHER" id="PTHR14218:SF15">
    <property type="entry name" value="TRIPEPTIDYL-PEPTIDASE 1"/>
    <property type="match status" value="1"/>
</dbReference>
<keyword evidence="7" id="KW-0865">Zymogen</keyword>
<evidence type="ECO:0000256" key="3">
    <source>
        <dbReference type="ARBA" id="ARBA00022723"/>
    </source>
</evidence>
<feature type="active site" description="Charge relay system" evidence="8">
    <location>
        <position position="278"/>
    </location>
</feature>
<dbReference type="InterPro" id="IPR036852">
    <property type="entry name" value="Peptidase_S8/S53_dom_sf"/>
</dbReference>
<dbReference type="Gene3D" id="3.40.50.200">
    <property type="entry name" value="Peptidase S8/S53 domain"/>
    <property type="match status" value="1"/>
</dbReference>
<evidence type="ECO:0000256" key="2">
    <source>
        <dbReference type="ARBA" id="ARBA00022670"/>
    </source>
</evidence>
<keyword evidence="2 8" id="KW-0645">Protease</keyword>